<sequence>MAEIDSSMEGREMGTSPDLGAIVRSCVPWPSVFCSAPSDAGRLPLPRATSCNDQSRRPPPRAPVAAPSLSPGWISRCSRSRCASSHLA</sequence>
<name>A0AAV5DR78_ELECO</name>
<proteinExistence type="predicted"/>
<evidence type="ECO:0000313" key="3">
    <source>
        <dbReference type="Proteomes" id="UP001054889"/>
    </source>
</evidence>
<protein>
    <submittedName>
        <fullName evidence="2">Uncharacterized protein</fullName>
    </submittedName>
</protein>
<evidence type="ECO:0000313" key="2">
    <source>
        <dbReference type="EMBL" id="GJN12666.1"/>
    </source>
</evidence>
<reference evidence="2" key="2">
    <citation type="submission" date="2021-12" db="EMBL/GenBank/DDBJ databases">
        <title>Resequencing data analysis of finger millet.</title>
        <authorList>
            <person name="Hatakeyama M."/>
            <person name="Aluri S."/>
            <person name="Balachadran M.T."/>
            <person name="Sivarajan S.R."/>
            <person name="Poveda L."/>
            <person name="Shimizu-Inatsugi R."/>
            <person name="Schlapbach R."/>
            <person name="Sreeman S.M."/>
            <person name="Shimizu K.K."/>
        </authorList>
    </citation>
    <scope>NUCLEOTIDE SEQUENCE</scope>
</reference>
<accession>A0AAV5DR78</accession>
<feature type="region of interest" description="Disordered" evidence="1">
    <location>
        <begin position="38"/>
        <end position="70"/>
    </location>
</feature>
<evidence type="ECO:0000256" key="1">
    <source>
        <dbReference type="SAM" id="MobiDB-lite"/>
    </source>
</evidence>
<gene>
    <name evidence="2" type="primary">ga30962</name>
    <name evidence="2" type="ORF">PR202_ga30962</name>
</gene>
<dbReference type="AlphaFoldDB" id="A0AAV5DR78"/>
<keyword evidence="3" id="KW-1185">Reference proteome</keyword>
<dbReference type="Proteomes" id="UP001054889">
    <property type="component" value="Unassembled WGS sequence"/>
</dbReference>
<dbReference type="EMBL" id="BQKI01000023">
    <property type="protein sequence ID" value="GJN12666.1"/>
    <property type="molecule type" value="Genomic_DNA"/>
</dbReference>
<comment type="caution">
    <text evidence="2">The sequence shown here is derived from an EMBL/GenBank/DDBJ whole genome shotgun (WGS) entry which is preliminary data.</text>
</comment>
<organism evidence="2 3">
    <name type="scientific">Eleusine coracana subsp. coracana</name>
    <dbReference type="NCBI Taxonomy" id="191504"/>
    <lineage>
        <taxon>Eukaryota</taxon>
        <taxon>Viridiplantae</taxon>
        <taxon>Streptophyta</taxon>
        <taxon>Embryophyta</taxon>
        <taxon>Tracheophyta</taxon>
        <taxon>Spermatophyta</taxon>
        <taxon>Magnoliopsida</taxon>
        <taxon>Liliopsida</taxon>
        <taxon>Poales</taxon>
        <taxon>Poaceae</taxon>
        <taxon>PACMAD clade</taxon>
        <taxon>Chloridoideae</taxon>
        <taxon>Cynodonteae</taxon>
        <taxon>Eleusininae</taxon>
        <taxon>Eleusine</taxon>
    </lineage>
</organism>
<reference evidence="2" key="1">
    <citation type="journal article" date="2018" name="DNA Res.">
        <title>Multiple hybrid de novo genome assembly of finger millet, an orphan allotetraploid crop.</title>
        <authorList>
            <person name="Hatakeyama M."/>
            <person name="Aluri S."/>
            <person name="Balachadran M.T."/>
            <person name="Sivarajan S.R."/>
            <person name="Patrignani A."/>
            <person name="Gruter S."/>
            <person name="Poveda L."/>
            <person name="Shimizu-Inatsugi R."/>
            <person name="Baeten J."/>
            <person name="Francoijs K.J."/>
            <person name="Nataraja K.N."/>
            <person name="Reddy Y.A.N."/>
            <person name="Phadnis S."/>
            <person name="Ravikumar R.L."/>
            <person name="Schlapbach R."/>
            <person name="Sreeman S.M."/>
            <person name="Shimizu K.K."/>
        </authorList>
    </citation>
    <scope>NUCLEOTIDE SEQUENCE</scope>
</reference>